<organism evidence="2 3">
    <name type="scientific">Armadillidium nasatum</name>
    <dbReference type="NCBI Taxonomy" id="96803"/>
    <lineage>
        <taxon>Eukaryota</taxon>
        <taxon>Metazoa</taxon>
        <taxon>Ecdysozoa</taxon>
        <taxon>Arthropoda</taxon>
        <taxon>Crustacea</taxon>
        <taxon>Multicrustacea</taxon>
        <taxon>Malacostraca</taxon>
        <taxon>Eumalacostraca</taxon>
        <taxon>Peracarida</taxon>
        <taxon>Isopoda</taxon>
        <taxon>Oniscidea</taxon>
        <taxon>Crinocheta</taxon>
        <taxon>Armadillidiidae</taxon>
        <taxon>Armadillidium</taxon>
    </lineage>
</organism>
<dbReference type="InterPro" id="IPR046803">
    <property type="entry name" value="DNAPKcs_CC1-2"/>
</dbReference>
<sequence>MKKILFLCIFSPEELGFDVRDTQVITQLPQRLSNLLLVMLKKLPQKSIEEFKMELYEYVNNQVLKEFKHLPEVLDAKTHVSSKIMSYIKGLETLRVSGWTQCNSELSSFSEDIFPWLEKVLFTSREGMEYTKVVNSKHYKFLEEYLQLGVSLNPKLLNRAFDAFTSNKIVVCSDGKEIKKGTHILNVLGDIPFILLAQDSCFCMERIMELISTGHVPEVLDILTRTMKVLVKNAKLRTQYSSKLIEIILNNWDSIFETSFKSEDTKESFLTFIMATFMADKEGIISSKLKVK</sequence>
<dbReference type="AlphaFoldDB" id="A0A5N5SRH3"/>
<dbReference type="OrthoDB" id="6387074at2759"/>
<dbReference type="EMBL" id="SEYY01021057">
    <property type="protein sequence ID" value="KAB7496764.1"/>
    <property type="molecule type" value="Genomic_DNA"/>
</dbReference>
<protein>
    <recommendedName>
        <fullName evidence="1">DNA-dependent protein kinase catalytic subunit CC1/2 domain-containing protein</fullName>
    </recommendedName>
</protein>
<name>A0A5N5SRH3_9CRUS</name>
<gene>
    <name evidence="2" type="ORF">Anas_02682</name>
</gene>
<accession>A0A5N5SRH3</accession>
<feature type="domain" description="DNA-dependent protein kinase catalytic subunit CC1/2" evidence="1">
    <location>
        <begin position="3"/>
        <end position="268"/>
    </location>
</feature>
<evidence type="ECO:0000259" key="1">
    <source>
        <dbReference type="Pfam" id="PF20502"/>
    </source>
</evidence>
<keyword evidence="3" id="KW-1185">Reference proteome</keyword>
<dbReference type="Pfam" id="PF20502">
    <property type="entry name" value="DNAPKcs_CC1-2"/>
    <property type="match status" value="1"/>
</dbReference>
<reference evidence="2 3" key="1">
    <citation type="journal article" date="2019" name="PLoS Biol.">
        <title>Sex chromosomes control vertical transmission of feminizing Wolbachia symbionts in an isopod.</title>
        <authorList>
            <person name="Becking T."/>
            <person name="Chebbi M.A."/>
            <person name="Giraud I."/>
            <person name="Moumen B."/>
            <person name="Laverre T."/>
            <person name="Caubet Y."/>
            <person name="Peccoud J."/>
            <person name="Gilbert C."/>
            <person name="Cordaux R."/>
        </authorList>
    </citation>
    <scope>NUCLEOTIDE SEQUENCE [LARGE SCALE GENOMIC DNA]</scope>
    <source>
        <strain evidence="2">ANa2</strain>
        <tissue evidence="2">Whole body excluding digestive tract and cuticle</tissue>
    </source>
</reference>
<evidence type="ECO:0000313" key="3">
    <source>
        <dbReference type="Proteomes" id="UP000326759"/>
    </source>
</evidence>
<dbReference type="Proteomes" id="UP000326759">
    <property type="component" value="Unassembled WGS sequence"/>
</dbReference>
<proteinExistence type="predicted"/>
<evidence type="ECO:0000313" key="2">
    <source>
        <dbReference type="EMBL" id="KAB7496764.1"/>
    </source>
</evidence>
<comment type="caution">
    <text evidence="2">The sequence shown here is derived from an EMBL/GenBank/DDBJ whole genome shotgun (WGS) entry which is preliminary data.</text>
</comment>
<feature type="non-terminal residue" evidence="2">
    <location>
        <position position="292"/>
    </location>
</feature>